<dbReference type="EMBL" id="LDPG01000007">
    <property type="protein sequence ID" value="KLV18321.1"/>
    <property type="molecule type" value="Genomic_DNA"/>
</dbReference>
<evidence type="ECO:0000313" key="1">
    <source>
        <dbReference type="EMBL" id="KLV18321.1"/>
    </source>
</evidence>
<name>A0A0J1HX59_BACAN</name>
<protein>
    <submittedName>
        <fullName evidence="1">Uncharacterized protein</fullName>
    </submittedName>
</protein>
<dbReference type="Proteomes" id="UP000035904">
    <property type="component" value="Unassembled WGS sequence"/>
</dbReference>
<sequence length="124" mass="14479">MNMFTIEEMIEKCQENIWLKYGALSDDPCAEFDYEFTLKNCKTIFEFVEFMKQGNWAIRQGFSIGNLLFVNQINGGDEWLSIRKDEEGNLKAFDSISFLSIYESLGDEKFIDFIQELLNKSKIA</sequence>
<gene>
    <name evidence="1" type="ORF">ABW01_13140</name>
</gene>
<proteinExistence type="predicted"/>
<accession>A0A0J1HX59</accession>
<comment type="caution">
    <text evidence="1">The sequence shown here is derived from an EMBL/GenBank/DDBJ whole genome shotgun (WGS) entry which is preliminary data.</text>
</comment>
<evidence type="ECO:0000313" key="2">
    <source>
        <dbReference type="Proteomes" id="UP000035904"/>
    </source>
</evidence>
<dbReference type="PATRIC" id="fig|1392.242.peg.5654"/>
<reference evidence="1 2" key="1">
    <citation type="submission" date="2015-05" db="EMBL/GenBank/DDBJ databases">
        <title>Whole genome sequence and identification of bacterial endophytes from Costus igneus.</title>
        <authorList>
            <person name="Lee Y.P."/>
            <person name="Gan H.M."/>
            <person name="Eng W."/>
            <person name="Wheatley M.S."/>
            <person name="Caraballo A."/>
            <person name="Polter S."/>
            <person name="Savka M.A."/>
            <person name="Hudson A.O."/>
        </authorList>
    </citation>
    <scope>NUCLEOTIDE SEQUENCE [LARGE SCALE GENOMIC DNA]</scope>
    <source>
        <strain evidence="1 2">RIT375</strain>
    </source>
</reference>
<dbReference type="AlphaFoldDB" id="A0A0J1HX59"/>
<organism evidence="1 2">
    <name type="scientific">Bacillus anthracis</name>
    <name type="common">anthrax bacterium</name>
    <dbReference type="NCBI Taxonomy" id="1392"/>
    <lineage>
        <taxon>Bacteria</taxon>
        <taxon>Bacillati</taxon>
        <taxon>Bacillota</taxon>
        <taxon>Bacilli</taxon>
        <taxon>Bacillales</taxon>
        <taxon>Bacillaceae</taxon>
        <taxon>Bacillus</taxon>
        <taxon>Bacillus cereus group</taxon>
    </lineage>
</organism>